<reference evidence="1 2" key="1">
    <citation type="submission" date="2018-06" db="EMBL/GenBank/DDBJ databases">
        <title>Whole genome sequencing of a novel hydrocarbon degrading bacterial strain, PW21 isolated from oil contaminated produced water sample.</title>
        <authorList>
            <person name="Nagkirti P."/>
            <person name="Shaikh A."/>
            <person name="Gowdaman V."/>
            <person name="Engineer A.E."/>
            <person name="Dagar S."/>
            <person name="Dhakephalkar P.K."/>
        </authorList>
    </citation>
    <scope>NUCLEOTIDE SEQUENCE [LARGE SCALE GENOMIC DNA]</scope>
    <source>
        <strain evidence="1 2">PW21</strain>
    </source>
</reference>
<evidence type="ECO:0008006" key="3">
    <source>
        <dbReference type="Google" id="ProtNLM"/>
    </source>
</evidence>
<dbReference type="EMBL" id="QKWH01000001">
    <property type="protein sequence ID" value="PZR55225.1"/>
    <property type="molecule type" value="Genomic_DNA"/>
</dbReference>
<protein>
    <recommendedName>
        <fullName evidence="3">DUF3168 domain-containing protein</fullName>
    </recommendedName>
</protein>
<dbReference type="AlphaFoldDB" id="A0A2W5X448"/>
<keyword evidence="2" id="KW-1185">Reference proteome</keyword>
<name>A0A2W5X448_9MICO</name>
<accession>A0A2W5X448</accession>
<comment type="caution">
    <text evidence="1">The sequence shown here is derived from an EMBL/GenBank/DDBJ whole genome shotgun (WGS) entry which is preliminary data.</text>
</comment>
<proteinExistence type="predicted"/>
<gene>
    <name evidence="1" type="ORF">DNL40_02320</name>
</gene>
<organism evidence="1 2">
    <name type="scientific">Xylanimonas oleitrophica</name>
    <dbReference type="NCBI Taxonomy" id="2607479"/>
    <lineage>
        <taxon>Bacteria</taxon>
        <taxon>Bacillati</taxon>
        <taxon>Actinomycetota</taxon>
        <taxon>Actinomycetes</taxon>
        <taxon>Micrococcales</taxon>
        <taxon>Promicromonosporaceae</taxon>
        <taxon>Xylanimonas</taxon>
    </lineage>
</organism>
<evidence type="ECO:0000313" key="2">
    <source>
        <dbReference type="Proteomes" id="UP000248783"/>
    </source>
</evidence>
<dbReference type="Proteomes" id="UP000248783">
    <property type="component" value="Unassembled WGS sequence"/>
</dbReference>
<evidence type="ECO:0000313" key="1">
    <source>
        <dbReference type="EMBL" id="PZR55225.1"/>
    </source>
</evidence>
<sequence length="144" mass="15512">MNVAAMHDAVLTALDQTTVTVYDGEVGRIPGADPGDPLQTPPADNSGRVYPYALVWSTGGEPGPEQDVTRASTGDVWRTHVNIAAGHPTWLMQAIPVVRARLHLLEVAPGVRLTEDEVGGVITKDPDTIPPRWFLPTRWSALTV</sequence>